<dbReference type="PANTHER" id="PTHR31302:SF0">
    <property type="entry name" value="TRANSMEMBRANE PROTEIN WITH METALLOPHOSPHOESTERASE DOMAIN"/>
    <property type="match status" value="1"/>
</dbReference>
<gene>
    <name evidence="2" type="ORF">AB1Y20_020982</name>
</gene>
<dbReference type="AlphaFoldDB" id="A0AB34JI98"/>
<keyword evidence="3" id="KW-1185">Reference proteome</keyword>
<dbReference type="InterPro" id="IPR051158">
    <property type="entry name" value="Metallophosphoesterase_sf"/>
</dbReference>
<dbReference type="InterPro" id="IPR004843">
    <property type="entry name" value="Calcineurin-like_PHP"/>
</dbReference>
<accession>A0AB34JI98</accession>
<name>A0AB34JI98_PRYPA</name>
<dbReference type="PANTHER" id="PTHR31302">
    <property type="entry name" value="TRANSMEMBRANE PROTEIN WITH METALLOPHOSPHOESTERASE DOMAIN-RELATED"/>
    <property type="match status" value="1"/>
</dbReference>
<dbReference type="EMBL" id="JBGBPQ010000007">
    <property type="protein sequence ID" value="KAL1521315.1"/>
    <property type="molecule type" value="Genomic_DNA"/>
</dbReference>
<dbReference type="Proteomes" id="UP001515480">
    <property type="component" value="Unassembled WGS sequence"/>
</dbReference>
<dbReference type="Gene3D" id="3.60.21.10">
    <property type="match status" value="1"/>
</dbReference>
<evidence type="ECO:0000313" key="3">
    <source>
        <dbReference type="Proteomes" id="UP001515480"/>
    </source>
</evidence>
<evidence type="ECO:0000313" key="2">
    <source>
        <dbReference type="EMBL" id="KAL1521315.1"/>
    </source>
</evidence>
<organism evidence="2 3">
    <name type="scientific">Prymnesium parvum</name>
    <name type="common">Toxic golden alga</name>
    <dbReference type="NCBI Taxonomy" id="97485"/>
    <lineage>
        <taxon>Eukaryota</taxon>
        <taxon>Haptista</taxon>
        <taxon>Haptophyta</taxon>
        <taxon>Prymnesiophyceae</taxon>
        <taxon>Prymnesiales</taxon>
        <taxon>Prymnesiaceae</taxon>
        <taxon>Prymnesium</taxon>
    </lineage>
</organism>
<proteinExistence type="predicted"/>
<dbReference type="InterPro" id="IPR029052">
    <property type="entry name" value="Metallo-depent_PP-like"/>
</dbReference>
<sequence>MRLLWLTDVHIDHAAPAARAALHRALAAQRADALILTGDVATAKTIAGALTELQRAAAATVYFVLGNHDYYGSGAADERAHHAHAWPKESGVVYLRATNVARLSPSTVLIGVDGWADARLGDVAGTRVRLRDSTLIRELREAAAGSREKLFEAMRSLADDDAARLHDQLQHALAGLPPPRRVIVATHVPPFVEACVHQGRPAGLDYVPFFTCKAIGDVLLANARARADVQFDVLCGHTHSFADVNILPNLRVRVAAAEYEEPAVAGVLIVD</sequence>
<reference evidence="2 3" key="1">
    <citation type="journal article" date="2024" name="Science">
        <title>Giant polyketide synthase enzymes in the biosynthesis of giant marine polyether toxins.</title>
        <authorList>
            <person name="Fallon T.R."/>
            <person name="Shende V.V."/>
            <person name="Wierzbicki I.H."/>
            <person name="Pendleton A.L."/>
            <person name="Watervoot N.F."/>
            <person name="Auber R.P."/>
            <person name="Gonzalez D.J."/>
            <person name="Wisecaver J.H."/>
            <person name="Moore B.S."/>
        </authorList>
    </citation>
    <scope>NUCLEOTIDE SEQUENCE [LARGE SCALE GENOMIC DNA]</scope>
    <source>
        <strain evidence="2 3">12B1</strain>
    </source>
</reference>
<dbReference type="SUPFAM" id="SSF56300">
    <property type="entry name" value="Metallo-dependent phosphatases"/>
    <property type="match status" value="1"/>
</dbReference>
<feature type="domain" description="Calcineurin-like phosphoesterase" evidence="1">
    <location>
        <begin position="1"/>
        <end position="240"/>
    </location>
</feature>
<protein>
    <recommendedName>
        <fullName evidence="1">Calcineurin-like phosphoesterase domain-containing protein</fullName>
    </recommendedName>
</protein>
<dbReference type="Pfam" id="PF00149">
    <property type="entry name" value="Metallophos"/>
    <property type="match status" value="1"/>
</dbReference>
<comment type="caution">
    <text evidence="2">The sequence shown here is derived from an EMBL/GenBank/DDBJ whole genome shotgun (WGS) entry which is preliminary data.</text>
</comment>
<dbReference type="GO" id="GO:0016787">
    <property type="term" value="F:hydrolase activity"/>
    <property type="evidence" value="ECO:0007669"/>
    <property type="project" value="InterPro"/>
</dbReference>
<evidence type="ECO:0000259" key="1">
    <source>
        <dbReference type="Pfam" id="PF00149"/>
    </source>
</evidence>